<protein>
    <submittedName>
        <fullName evidence="1">Uncharacterized protein</fullName>
    </submittedName>
</protein>
<dbReference type="EMBL" id="OR723730">
    <property type="protein sequence ID" value="WYD57123.1"/>
    <property type="molecule type" value="Genomic_DNA"/>
</dbReference>
<sequence>MYIKKVIYFIYYRLIQHCPELVQENIIKNLPNNVKRAVNLTGSIEPQWKRRAFNIDELKYNFKTHHITTFDGLRELPEIFGKYSYLSLSINIKSENTIEDYTTAKSIFERCGRNLMTTYLHLNEITPFVQKAIIDSKLFDRCLKYLSNKSIFTVNLATKLLLKNPQIIGFIVSSNHSLDLGHYCMVLQNFFDKKCQISRFNMKYINESVPFKTYVHSVGLPIHEHVVSDRDFFDIIRDKYSNLPHKKHDLICYENFEL</sequence>
<name>A0AAN0LJD7_9BACU</name>
<evidence type="ECO:0000313" key="1">
    <source>
        <dbReference type="EMBL" id="WYD57123.1"/>
    </source>
</evidence>
<organism evidence="1">
    <name type="scientific">Nesodiprion zhejiangensis nucleopolyhedrovirus</name>
    <dbReference type="NCBI Taxonomy" id="3135970"/>
    <lineage>
        <taxon>Viruses</taxon>
        <taxon>Viruses incertae sedis</taxon>
        <taxon>Naldaviricetes</taxon>
        <taxon>Lefavirales</taxon>
        <taxon>Baculoviridae</taxon>
    </lineage>
</organism>
<reference evidence="1" key="1">
    <citation type="submission" date="2023-10" db="EMBL/GenBank/DDBJ databases">
        <authorList>
            <person name="Wang Q."/>
        </authorList>
    </citation>
    <scope>NUCLEOTIDE SEQUENCE</scope>
    <source>
        <strain evidence="1">BJZYA2014</strain>
    </source>
</reference>
<accession>A0AAN0LJD7</accession>
<gene>
    <name evidence="1" type="ORF">NezhNPV_ORF78</name>
</gene>
<proteinExistence type="predicted"/>